<proteinExistence type="predicted"/>
<name>A0A8X6HAF3_TRICU</name>
<dbReference type="Proteomes" id="UP000887116">
    <property type="component" value="Unassembled WGS sequence"/>
</dbReference>
<accession>A0A8X6HAF3</accession>
<evidence type="ECO:0000313" key="3">
    <source>
        <dbReference type="Proteomes" id="UP000887116"/>
    </source>
</evidence>
<gene>
    <name evidence="1" type="ORF">TNCT_196571</name>
    <name evidence="2" type="ORF">TNCT_21</name>
</gene>
<reference evidence="2" key="1">
    <citation type="submission" date="2020-07" db="EMBL/GenBank/DDBJ databases">
        <title>Multicomponent nature underlies the extraordinary mechanical properties of spider dragline silk.</title>
        <authorList>
            <person name="Kono N."/>
            <person name="Nakamura H."/>
            <person name="Mori M."/>
            <person name="Yoshida Y."/>
            <person name="Ohtoshi R."/>
            <person name="Malay A.D."/>
            <person name="Moran D.A.P."/>
            <person name="Tomita M."/>
            <person name="Numata K."/>
            <person name="Arakawa K."/>
        </authorList>
    </citation>
    <scope>NUCLEOTIDE SEQUENCE</scope>
</reference>
<protein>
    <submittedName>
        <fullName evidence="2">Uncharacterized protein</fullName>
    </submittedName>
</protein>
<evidence type="ECO:0000313" key="1">
    <source>
        <dbReference type="EMBL" id="GFR07027.1"/>
    </source>
</evidence>
<evidence type="ECO:0000313" key="2">
    <source>
        <dbReference type="EMBL" id="GFR18320.1"/>
    </source>
</evidence>
<keyword evidence="3" id="KW-1185">Reference proteome</keyword>
<dbReference type="AlphaFoldDB" id="A0A8X6HAF3"/>
<comment type="caution">
    <text evidence="2">The sequence shown here is derived from an EMBL/GenBank/DDBJ whole genome shotgun (WGS) entry which is preliminary data.</text>
</comment>
<sequence>MKILLKRRETSLLFVYIRKAKISKINPTYSKDVIFSGIEAEFCRFRRGIFQLSNCVPPCKCVRNINSRIYHYFKRRYLGNDFVKKNILQFVIKRSPHRIGQEYAFRLNVRKMAFEKCCAISGNGLIICQRNDRSVLDETAPECHISVQVLMVRK</sequence>
<dbReference type="EMBL" id="BMAO01017774">
    <property type="protein sequence ID" value="GFR18320.1"/>
    <property type="molecule type" value="Genomic_DNA"/>
</dbReference>
<organism evidence="2 3">
    <name type="scientific">Trichonephila clavata</name>
    <name type="common">Joro spider</name>
    <name type="synonym">Nephila clavata</name>
    <dbReference type="NCBI Taxonomy" id="2740835"/>
    <lineage>
        <taxon>Eukaryota</taxon>
        <taxon>Metazoa</taxon>
        <taxon>Ecdysozoa</taxon>
        <taxon>Arthropoda</taxon>
        <taxon>Chelicerata</taxon>
        <taxon>Arachnida</taxon>
        <taxon>Araneae</taxon>
        <taxon>Araneomorphae</taxon>
        <taxon>Entelegynae</taxon>
        <taxon>Araneoidea</taxon>
        <taxon>Nephilidae</taxon>
        <taxon>Trichonephila</taxon>
    </lineage>
</organism>
<dbReference type="EMBL" id="BMAO01035947">
    <property type="protein sequence ID" value="GFR07027.1"/>
    <property type="molecule type" value="Genomic_DNA"/>
</dbReference>